<reference evidence="3 4" key="1">
    <citation type="submission" date="2020-08" db="EMBL/GenBank/DDBJ databases">
        <title>Genomic Encyclopedia of Type Strains, Phase IV (KMG-IV): sequencing the most valuable type-strain genomes for metagenomic binning, comparative biology and taxonomic classification.</title>
        <authorList>
            <person name="Goeker M."/>
        </authorList>
    </citation>
    <scope>NUCLEOTIDE SEQUENCE [LARGE SCALE GENOMIC DNA]</scope>
    <source>
        <strain evidence="3 4">DSM 105074</strain>
    </source>
</reference>
<comment type="caution">
    <text evidence="3">The sequence shown here is derived from an EMBL/GenBank/DDBJ whole genome shotgun (WGS) entry which is preliminary data.</text>
</comment>
<dbReference type="Gene3D" id="2.60.40.10">
    <property type="entry name" value="Immunoglobulins"/>
    <property type="match status" value="1"/>
</dbReference>
<accession>A0A840TN20</accession>
<protein>
    <recommendedName>
        <fullName evidence="5">DUF3494 domain-containing protein</fullName>
    </recommendedName>
</protein>
<dbReference type="Proteomes" id="UP000557307">
    <property type="component" value="Unassembled WGS sequence"/>
</dbReference>
<dbReference type="InterPro" id="IPR026444">
    <property type="entry name" value="Secre_tail"/>
</dbReference>
<evidence type="ECO:0000256" key="2">
    <source>
        <dbReference type="ARBA" id="ARBA00022729"/>
    </source>
</evidence>
<gene>
    <name evidence="3" type="ORF">HNQ92_001283</name>
</gene>
<keyword evidence="4" id="KW-1185">Reference proteome</keyword>
<evidence type="ECO:0000313" key="4">
    <source>
        <dbReference type="Proteomes" id="UP000557307"/>
    </source>
</evidence>
<evidence type="ECO:0000313" key="3">
    <source>
        <dbReference type="EMBL" id="MBB5283157.1"/>
    </source>
</evidence>
<dbReference type="Pfam" id="PF11999">
    <property type="entry name" value="Ice_binding"/>
    <property type="match status" value="1"/>
</dbReference>
<keyword evidence="2" id="KW-0732">Signal</keyword>
<dbReference type="AlphaFoldDB" id="A0A840TN20"/>
<dbReference type="RefSeq" id="WP_246439724.1">
    <property type="nucleotide sequence ID" value="NZ_JACHGF010000002.1"/>
</dbReference>
<dbReference type="InterPro" id="IPR013783">
    <property type="entry name" value="Ig-like_fold"/>
</dbReference>
<evidence type="ECO:0008006" key="5">
    <source>
        <dbReference type="Google" id="ProtNLM"/>
    </source>
</evidence>
<comment type="similarity">
    <text evidence="1">Belongs to the ice-binding protein family.</text>
</comment>
<sequence length="375" mass="39740">MFTAAGAFNNVGASQITGDIGTNVGAFSGFPPGTVVGQIHVADPTSAQAALDVESAYNELSAVTCGSTISPTLGAGQVLTPGVYCIGEVATLNGTLTLDGEGDPNALFIIKIDGALTMGASADIQLINGATWANVYWQINGQVDIGEGSLFRGTILANGAINLLEGSFLEGRGLSRAGAISVSNARVSNSVLAPLPVSLVSFTANVQDNRTVRLAWTTSQESHNKGFMIERSKDMKDFEKVGEVGDVASVSTALKDYRLIDQWPYAGTSYYRLRQTDRDGKTTIYPAISVILRDEAYGVFPNPVMDDGSLTLRLDEPETATVSLHSLNGYVLPFQKTGIQAGNLLLKSTAKLSSGVYIIRVQERGQTRSHRLVIQ</sequence>
<dbReference type="InterPro" id="IPR021884">
    <property type="entry name" value="Ice-bd_prot"/>
</dbReference>
<dbReference type="NCBIfam" id="TIGR04183">
    <property type="entry name" value="Por_Secre_tail"/>
    <property type="match status" value="1"/>
</dbReference>
<dbReference type="EMBL" id="JACHGF010000002">
    <property type="protein sequence ID" value="MBB5283157.1"/>
    <property type="molecule type" value="Genomic_DNA"/>
</dbReference>
<organism evidence="3 4">
    <name type="scientific">Rhabdobacter roseus</name>
    <dbReference type="NCBI Taxonomy" id="1655419"/>
    <lineage>
        <taxon>Bacteria</taxon>
        <taxon>Pseudomonadati</taxon>
        <taxon>Bacteroidota</taxon>
        <taxon>Cytophagia</taxon>
        <taxon>Cytophagales</taxon>
        <taxon>Cytophagaceae</taxon>
        <taxon>Rhabdobacter</taxon>
    </lineage>
</organism>
<evidence type="ECO:0000256" key="1">
    <source>
        <dbReference type="ARBA" id="ARBA00005445"/>
    </source>
</evidence>
<proteinExistence type="inferred from homology"/>
<name>A0A840TN20_9BACT</name>